<feature type="transmembrane region" description="Helical" evidence="1">
    <location>
        <begin position="65"/>
        <end position="97"/>
    </location>
</feature>
<protein>
    <submittedName>
        <fullName evidence="2">Branched-chain amino acid transport protein</fullName>
    </submittedName>
</protein>
<dbReference type="OrthoDB" id="9811308at2"/>
<dbReference type="Pfam" id="PF05437">
    <property type="entry name" value="AzlD"/>
    <property type="match status" value="1"/>
</dbReference>
<name>A0A1I4IGP4_9BACI</name>
<dbReference type="InterPro" id="IPR008407">
    <property type="entry name" value="Brnchd-chn_aa_trnsp_AzlD"/>
</dbReference>
<keyword evidence="1" id="KW-1133">Transmembrane helix</keyword>
<keyword evidence="1" id="KW-0472">Membrane</keyword>
<accession>A0A1I4IGP4</accession>
<feature type="transmembrane region" description="Helical" evidence="1">
    <location>
        <begin position="6"/>
        <end position="27"/>
    </location>
</feature>
<dbReference type="AlphaFoldDB" id="A0A1I4IGP4"/>
<evidence type="ECO:0000313" key="2">
    <source>
        <dbReference type="EMBL" id="SFL53465.1"/>
    </source>
</evidence>
<evidence type="ECO:0000313" key="3">
    <source>
        <dbReference type="Proteomes" id="UP000199668"/>
    </source>
</evidence>
<gene>
    <name evidence="2" type="ORF">SAMN04488054_10238</name>
</gene>
<reference evidence="2 3" key="1">
    <citation type="submission" date="2016-10" db="EMBL/GenBank/DDBJ databases">
        <authorList>
            <person name="de Groot N.N."/>
        </authorList>
    </citation>
    <scope>NUCLEOTIDE SEQUENCE [LARGE SCALE GENOMIC DNA]</scope>
    <source>
        <strain evidence="2 3">CGMCC 1.6134</strain>
    </source>
</reference>
<keyword evidence="1" id="KW-0812">Transmembrane</keyword>
<dbReference type="Proteomes" id="UP000199668">
    <property type="component" value="Unassembled WGS sequence"/>
</dbReference>
<dbReference type="STRING" id="266892.SAMN04488054_10238"/>
<organism evidence="2 3">
    <name type="scientific">Salibacterium qingdaonense</name>
    <dbReference type="NCBI Taxonomy" id="266892"/>
    <lineage>
        <taxon>Bacteria</taxon>
        <taxon>Bacillati</taxon>
        <taxon>Bacillota</taxon>
        <taxon>Bacilli</taxon>
        <taxon>Bacillales</taxon>
        <taxon>Bacillaceae</taxon>
    </lineage>
</organism>
<sequence length="106" mass="11311">MSREIIIIIVGMALVTYIPRMLPFVFFRTEKIPPKIEGILKNVPYAALGALIFPGAVFIHDNPLFGITGIAAAFLISLTGGGLIVVVLGSIAVLTILTPLFQGSLF</sequence>
<proteinExistence type="predicted"/>
<dbReference type="EMBL" id="FOTY01000002">
    <property type="protein sequence ID" value="SFL53465.1"/>
    <property type="molecule type" value="Genomic_DNA"/>
</dbReference>
<dbReference type="RefSeq" id="WP_090925323.1">
    <property type="nucleotide sequence ID" value="NZ_FOTY01000002.1"/>
</dbReference>
<keyword evidence="3" id="KW-1185">Reference proteome</keyword>
<evidence type="ECO:0000256" key="1">
    <source>
        <dbReference type="SAM" id="Phobius"/>
    </source>
</evidence>
<feature type="transmembrane region" description="Helical" evidence="1">
    <location>
        <begin position="39"/>
        <end position="59"/>
    </location>
</feature>